<evidence type="ECO:0000313" key="8">
    <source>
        <dbReference type="EMBL" id="KAF4633287.1"/>
    </source>
</evidence>
<evidence type="ECO:0000256" key="1">
    <source>
        <dbReference type="ARBA" id="ARBA00004141"/>
    </source>
</evidence>
<feature type="domain" description="Rhodopsin" evidence="7">
    <location>
        <begin position="35"/>
        <end position="169"/>
    </location>
</feature>
<organism evidence="8 9">
    <name type="scientific">Cudoniella acicularis</name>
    <dbReference type="NCBI Taxonomy" id="354080"/>
    <lineage>
        <taxon>Eukaryota</taxon>
        <taxon>Fungi</taxon>
        <taxon>Dikarya</taxon>
        <taxon>Ascomycota</taxon>
        <taxon>Pezizomycotina</taxon>
        <taxon>Leotiomycetes</taxon>
        <taxon>Helotiales</taxon>
        <taxon>Tricladiaceae</taxon>
        <taxon>Cudoniella</taxon>
    </lineage>
</organism>
<dbReference type="InterPro" id="IPR049326">
    <property type="entry name" value="Rhodopsin_dom_fungi"/>
</dbReference>
<dbReference type="Proteomes" id="UP000566819">
    <property type="component" value="Unassembled WGS sequence"/>
</dbReference>
<evidence type="ECO:0000256" key="4">
    <source>
        <dbReference type="ARBA" id="ARBA00023136"/>
    </source>
</evidence>
<feature type="transmembrane region" description="Helical" evidence="6">
    <location>
        <begin position="52"/>
        <end position="73"/>
    </location>
</feature>
<protein>
    <recommendedName>
        <fullName evidence="7">Rhodopsin domain-containing protein</fullName>
    </recommendedName>
</protein>
<keyword evidence="3 6" id="KW-1133">Transmembrane helix</keyword>
<feature type="transmembrane region" description="Helical" evidence="6">
    <location>
        <begin position="254"/>
        <end position="276"/>
    </location>
</feature>
<feature type="transmembrane region" description="Helical" evidence="6">
    <location>
        <begin position="12"/>
        <end position="32"/>
    </location>
</feature>
<dbReference type="Pfam" id="PF20684">
    <property type="entry name" value="Fung_rhodopsin"/>
    <property type="match status" value="1"/>
</dbReference>
<dbReference type="EMBL" id="JAAMPI010000273">
    <property type="protein sequence ID" value="KAF4633287.1"/>
    <property type="molecule type" value="Genomic_DNA"/>
</dbReference>
<keyword evidence="2 6" id="KW-0812">Transmembrane</keyword>
<evidence type="ECO:0000256" key="5">
    <source>
        <dbReference type="ARBA" id="ARBA00038359"/>
    </source>
</evidence>
<accession>A0A8H4RNN3</accession>
<feature type="transmembrane region" description="Helical" evidence="6">
    <location>
        <begin position="187"/>
        <end position="209"/>
    </location>
</feature>
<reference evidence="8 9" key="1">
    <citation type="submission" date="2020-03" db="EMBL/GenBank/DDBJ databases">
        <title>Draft Genome Sequence of Cudoniella acicularis.</title>
        <authorList>
            <person name="Buettner E."/>
            <person name="Kellner H."/>
        </authorList>
    </citation>
    <scope>NUCLEOTIDE SEQUENCE [LARGE SCALE GENOMIC DNA]</scope>
    <source>
        <strain evidence="8 9">DSM 108380</strain>
    </source>
</reference>
<dbReference type="GO" id="GO:0016020">
    <property type="term" value="C:membrane"/>
    <property type="evidence" value="ECO:0007669"/>
    <property type="project" value="UniProtKB-SubCell"/>
</dbReference>
<comment type="similarity">
    <text evidence="5">Belongs to the SAT4 family.</text>
</comment>
<dbReference type="InterPro" id="IPR052337">
    <property type="entry name" value="SAT4-like"/>
</dbReference>
<dbReference type="PANTHER" id="PTHR33048:SF47">
    <property type="entry name" value="INTEGRAL MEMBRANE PROTEIN-RELATED"/>
    <property type="match status" value="1"/>
</dbReference>
<evidence type="ECO:0000256" key="2">
    <source>
        <dbReference type="ARBA" id="ARBA00022692"/>
    </source>
</evidence>
<feature type="transmembrane region" description="Helical" evidence="6">
    <location>
        <begin position="94"/>
        <end position="116"/>
    </location>
</feature>
<evidence type="ECO:0000313" key="9">
    <source>
        <dbReference type="Proteomes" id="UP000566819"/>
    </source>
</evidence>
<name>A0A8H4RNN3_9HELO</name>
<feature type="transmembrane region" description="Helical" evidence="6">
    <location>
        <begin position="128"/>
        <end position="149"/>
    </location>
</feature>
<dbReference type="OrthoDB" id="5022096at2759"/>
<proteinExistence type="inferred from homology"/>
<keyword evidence="9" id="KW-1185">Reference proteome</keyword>
<dbReference type="PANTHER" id="PTHR33048">
    <property type="entry name" value="PTH11-LIKE INTEGRAL MEMBRANE PROTEIN (AFU_ORTHOLOGUE AFUA_5G11245)"/>
    <property type="match status" value="1"/>
</dbReference>
<evidence type="ECO:0000256" key="6">
    <source>
        <dbReference type="SAM" id="Phobius"/>
    </source>
</evidence>
<keyword evidence="4 6" id="KW-0472">Membrane</keyword>
<gene>
    <name evidence="8" type="ORF">G7Y89_g4824</name>
</gene>
<evidence type="ECO:0000259" key="7">
    <source>
        <dbReference type="Pfam" id="PF20684"/>
    </source>
</evidence>
<evidence type="ECO:0000256" key="3">
    <source>
        <dbReference type="ARBA" id="ARBA00022989"/>
    </source>
</evidence>
<dbReference type="AlphaFoldDB" id="A0A8H4RNN3"/>
<sequence length="281" mass="31754">MEANQQPPPDTTNATPGLVGVSFMFAMALIAYGFRMRTRISPLFKLTATDHLISSALLCEVFVLVCLLTAIGYGLGRYDYYISATTLIKINKCLFLLGLFGFWASSLARVSIGYMLLRFEISKTWRMVLWILIFTQFAMAIGSDVFQLLQCRPIRAMWETVPDAVCWTAQISRSYGNGHSKRSSIRYYPISVLMGFGTVAAVAGAMKVYHIDAYDPRKDVLRDWMPLLWWYRVEEIGLIIAACTPFLKPSIERLLARLGALPFRFVTIGLNLFALITEIKQ</sequence>
<comment type="caution">
    <text evidence="8">The sequence shown here is derived from an EMBL/GenBank/DDBJ whole genome shotgun (WGS) entry which is preliminary data.</text>
</comment>
<comment type="subcellular location">
    <subcellularLocation>
        <location evidence="1">Membrane</location>
        <topology evidence="1">Multi-pass membrane protein</topology>
    </subcellularLocation>
</comment>